<dbReference type="EMBL" id="JABMIG020000473">
    <property type="protein sequence ID" value="KAL3776786.1"/>
    <property type="molecule type" value="Genomic_DNA"/>
</dbReference>
<proteinExistence type="predicted"/>
<dbReference type="CDD" id="cd00201">
    <property type="entry name" value="WW"/>
    <property type="match status" value="1"/>
</dbReference>
<gene>
    <name evidence="4" type="ORF">HJC23_011915</name>
</gene>
<dbReference type="Pfam" id="PF00850">
    <property type="entry name" value="Hist_deacetyl"/>
    <property type="match status" value="1"/>
</dbReference>
<evidence type="ECO:0000313" key="5">
    <source>
        <dbReference type="Proteomes" id="UP001516023"/>
    </source>
</evidence>
<protein>
    <recommendedName>
        <fullName evidence="3">WW domain-containing protein</fullName>
    </recommendedName>
</protein>
<dbReference type="Gene3D" id="1.10.238.10">
    <property type="entry name" value="EF-hand"/>
    <property type="match status" value="1"/>
</dbReference>
<dbReference type="PANTHER" id="PTHR10625:SF19">
    <property type="entry name" value="HISTONE DEACETYLASE 12"/>
    <property type="match status" value="1"/>
</dbReference>
<dbReference type="Gene3D" id="1.25.40.10">
    <property type="entry name" value="Tetratricopeptide repeat domain"/>
    <property type="match status" value="1"/>
</dbReference>
<feature type="coiled-coil region" evidence="2">
    <location>
        <begin position="1317"/>
        <end position="1344"/>
    </location>
</feature>
<accession>A0ABD3NNR8</accession>
<name>A0ABD3NNR8_9STRA</name>
<evidence type="ECO:0000259" key="3">
    <source>
        <dbReference type="PROSITE" id="PS50020"/>
    </source>
</evidence>
<keyword evidence="2" id="KW-0175">Coiled coil</keyword>
<dbReference type="PANTHER" id="PTHR10625">
    <property type="entry name" value="HISTONE DEACETYLASE HDAC1-RELATED"/>
    <property type="match status" value="1"/>
</dbReference>
<evidence type="ECO:0000256" key="2">
    <source>
        <dbReference type="SAM" id="Coils"/>
    </source>
</evidence>
<sequence length="1975" mass="228712">MLIRPSASNHRRRMDSCIVGLLGCQAFQFNSHGMIHSTKHMSRLKLSGVLRRRILRMSGAQDDSFYLTPTLSRIQNEIKMRQITDSCAVKPQLSFSSTTHNSILVDGLAMSQSGLEPSHNTRHAPMVYHENYSFDNWPSTHTFPMDKFRQTAYSLLHDPGTINGYTDNNDANEPLVLSSNHFYKPLSFKEFPKSFLSPPICPHFLKSFLSASLSREECRVIGFREQTCRPEVIERTVLEVAGTVLTAQLAMKYGLASHLAGGTHHAESARGKGFTILNDLAVVARLMTWKEGEDADIDYADLKLIRGFYRGNDGGIDRVLVVDCDVHQGDGTATFHSMTSSLHNKLFTLDIHAESNYPHPKEKCTYDVPLPDNCDDQNYLSALSKSLSKAIQEIEPQLILYNAGVDPYHYDKLGRLSLSWEGLQQRDSYVINKCIDEGIPVAVVVGGGYDVDVRQLGKRHALVHRHKEAFFNASTDDALQNIHSREALIERLQKLHRESVVSRDSRIQRLLYGIHNASLAVIEAITAWNRCKQQEWYRRKTIELHTSNLNLAAADDHRSVDISLHRCQRCPFNVFLWNGENYMKKMLSDLDFVGEIPEALNYLGPTTLFHRNPFLIPLGVDHLVLFNRDEDHQNSSDAKKLLKMPWKDVNIQRVQQASFILLLDEFHREPDVASSRAIARINEGVTPSPCRDALQTTKLYPPKLHVEDFSSLTTLLDPPATCVIAVCCASLILHSVSGDIMRKLLFLTKQIALQIFRQPISTLIDNARSFNPLQKIDQKIVLIVYPFMMHEKMSVDRMVDIPEPIVLLSSWLRNLLAREYDSGSASSRSLNVDKVFSDLDADCHRRCAKAAIISKRQDVVIDDASKSESQSRNASVQTEENICEEMNNEQSIDNSQIIFDSPFASSKELVPFPVAITADLTEGSQIVTLNGKMEVAVNLEHGNILRFCNPYESSDWEIITPPYYDSDERIKLGLAAFYDHSRILTQERRTRDDAIYRLCYPYKKDIRRTSSPDTAFTDNPLDRHDVASDRRASNRSHVHVKEARIWKLIREDEDTRPSWRREFDDGLVPWIEDYAGSSKFIKHFSVRISYEMIEKSCRDSPYPQCVHQHRVNFFEHVSLTKVIEEAFHVVCRWHPKGNLVDNVKWAKLSRKMKFMSNMKNAKHEIDMAFVRHNQDRKLDPDRFHAILEDIATMQYPAMPIDIALQKVVWESLVMLPDVNTMMWAEAKAMAIQTEAKRVCAQIRIASSIRKQQQRSRYLMRKRAALIIEKNGRRLVARSFVANLAKARNDDERYKLQTQCSVRIQTYWRRYFWRWRFLEHQERRIQEERQKIATIRAKLREKRKRVAESIVYRDIIRIDSIIAAVTISFHDDSAFEEEVFMIIKVYVPATKETFSFRLEEKAIRECLENALSNPGRLSWNEMLDINALKELPKRLMLRVVRERPIFLFSRRNIVEKGTLLKKVAILAADDIFILSVFRSPHDMVFVTYQPRTCQQMRTKLSYSKLSDWLRESSPPSGCLSSQSDSIHKQEGMLDLLKPERQNELLNWLVKRVLIRKHPDDANVMQLLLLFEAEEERVIKLVIKVQSQWRRLRSQRHAKRLSLVQYEKIFNREYNTYAYRNVVTDERQWDKPRLLGNDDLSNPVDEWREEVTEEGYKYYVNYGTGQSSWLSQEDAARLVQRKFRSKHESDLIGSKIEFADIVKAMNFIHGARTKYEENPEKLANMVNYAMLRHCIDLDFDAAKPIYEKAIKQSPNHPLISRVYGIFLLASCQPSQSISFQTATRLFHEANVSDPHQTMIRSAAEIYFRWAVLGNAKNPLALLNYALLHQCIYREFDRAEKIYRATLALDPMNQFVTDNYKLFLHERYPGGAYASAGPPFSVIRRSEVVEERPEWAEWSKRVDRMCPKSGFEEFWYNKFTKATQFKEPDWTQVWETRVKRSSIVSRKTTNWIEYHDPRLQTNFFMNNSTKQFTCAPCK</sequence>
<dbReference type="SUPFAM" id="SSF48452">
    <property type="entry name" value="TPR-like"/>
    <property type="match status" value="1"/>
</dbReference>
<dbReference type="CDD" id="cd09993">
    <property type="entry name" value="HDAC_classIV"/>
    <property type="match status" value="1"/>
</dbReference>
<keyword evidence="1" id="KW-0378">Hydrolase</keyword>
<feature type="domain" description="WW" evidence="3">
    <location>
        <begin position="1645"/>
        <end position="1672"/>
    </location>
</feature>
<reference evidence="4 5" key="1">
    <citation type="journal article" date="2020" name="G3 (Bethesda)">
        <title>Improved Reference Genome for Cyclotella cryptica CCMP332, a Model for Cell Wall Morphogenesis, Salinity Adaptation, and Lipid Production in Diatoms (Bacillariophyta).</title>
        <authorList>
            <person name="Roberts W.R."/>
            <person name="Downey K.M."/>
            <person name="Ruck E.C."/>
            <person name="Traller J.C."/>
            <person name="Alverson A.J."/>
        </authorList>
    </citation>
    <scope>NUCLEOTIDE SEQUENCE [LARGE SCALE GENOMIC DNA]</scope>
    <source>
        <strain evidence="4 5">CCMP332</strain>
    </source>
</reference>
<dbReference type="Gene3D" id="2.20.70.10">
    <property type="match status" value="1"/>
</dbReference>
<dbReference type="InterPro" id="IPR011990">
    <property type="entry name" value="TPR-like_helical_dom_sf"/>
</dbReference>
<dbReference type="GO" id="GO:0016787">
    <property type="term" value="F:hydrolase activity"/>
    <property type="evidence" value="ECO:0007669"/>
    <property type="project" value="UniProtKB-KW"/>
</dbReference>
<evidence type="ECO:0000313" key="4">
    <source>
        <dbReference type="EMBL" id="KAL3776786.1"/>
    </source>
</evidence>
<dbReference type="InterPro" id="IPR001202">
    <property type="entry name" value="WW_dom"/>
</dbReference>
<dbReference type="InterPro" id="IPR037138">
    <property type="entry name" value="His_deacetylse_dom_sf"/>
</dbReference>
<organism evidence="4 5">
    <name type="scientific">Cyclotella cryptica</name>
    <dbReference type="NCBI Taxonomy" id="29204"/>
    <lineage>
        <taxon>Eukaryota</taxon>
        <taxon>Sar</taxon>
        <taxon>Stramenopiles</taxon>
        <taxon>Ochrophyta</taxon>
        <taxon>Bacillariophyta</taxon>
        <taxon>Coscinodiscophyceae</taxon>
        <taxon>Thalassiosirophycidae</taxon>
        <taxon>Stephanodiscales</taxon>
        <taxon>Stephanodiscaceae</taxon>
        <taxon>Cyclotella</taxon>
    </lineage>
</organism>
<dbReference type="InterPro" id="IPR023801">
    <property type="entry name" value="His_deacetylse_dom"/>
</dbReference>
<evidence type="ECO:0000256" key="1">
    <source>
        <dbReference type="ARBA" id="ARBA00022801"/>
    </source>
</evidence>
<dbReference type="Gene3D" id="3.40.800.20">
    <property type="entry name" value="Histone deacetylase domain"/>
    <property type="match status" value="1"/>
</dbReference>
<dbReference type="InterPro" id="IPR044150">
    <property type="entry name" value="HDAC_classIV"/>
</dbReference>
<keyword evidence="5" id="KW-1185">Reference proteome</keyword>
<dbReference type="SUPFAM" id="SSF52768">
    <property type="entry name" value="Arginase/deacetylase"/>
    <property type="match status" value="1"/>
</dbReference>
<dbReference type="InterPro" id="IPR023696">
    <property type="entry name" value="Ureohydrolase_dom_sf"/>
</dbReference>
<dbReference type="PROSITE" id="PS50020">
    <property type="entry name" value="WW_DOMAIN_2"/>
    <property type="match status" value="1"/>
</dbReference>
<dbReference type="Proteomes" id="UP001516023">
    <property type="component" value="Unassembled WGS sequence"/>
</dbReference>
<comment type="caution">
    <text evidence="4">The sequence shown here is derived from an EMBL/GenBank/DDBJ whole genome shotgun (WGS) entry which is preliminary data.</text>
</comment>